<evidence type="ECO:0000313" key="5">
    <source>
        <dbReference type="EMBL" id="CAG7621116.1"/>
    </source>
</evidence>
<evidence type="ECO:0000313" key="6">
    <source>
        <dbReference type="Proteomes" id="UP000693892"/>
    </source>
</evidence>
<dbReference type="GO" id="GO:0016491">
    <property type="term" value="F:oxidoreductase activity"/>
    <property type="evidence" value="ECO:0007669"/>
    <property type="project" value="UniProtKB-KW"/>
</dbReference>
<organism evidence="5 6">
    <name type="scientific">Leucobacter soli</name>
    <dbReference type="NCBI Taxonomy" id="2812850"/>
    <lineage>
        <taxon>Bacteria</taxon>
        <taxon>Bacillati</taxon>
        <taxon>Actinomycetota</taxon>
        <taxon>Actinomycetes</taxon>
        <taxon>Micrococcales</taxon>
        <taxon>Microbacteriaceae</taxon>
        <taxon>Leucobacter</taxon>
    </lineage>
</organism>
<dbReference type="InterPro" id="IPR005025">
    <property type="entry name" value="FMN_Rdtase-like_dom"/>
</dbReference>
<evidence type="ECO:0000256" key="2">
    <source>
        <dbReference type="ARBA" id="ARBA00022643"/>
    </source>
</evidence>
<keyword evidence="1" id="KW-0285">Flavoprotein</keyword>
<dbReference type="Pfam" id="PF03358">
    <property type="entry name" value="FMN_red"/>
    <property type="match status" value="1"/>
</dbReference>
<gene>
    <name evidence="5" type="ORF">LEUCIP111803_02411</name>
</gene>
<dbReference type="PANTHER" id="PTHR43408:SF2">
    <property type="entry name" value="FMN REDUCTASE (NADPH)"/>
    <property type="match status" value="1"/>
</dbReference>
<dbReference type="PANTHER" id="PTHR43408">
    <property type="entry name" value="FMN REDUCTASE (NADPH)"/>
    <property type="match status" value="1"/>
</dbReference>
<proteinExistence type="predicted"/>
<comment type="caution">
    <text evidence="5">The sequence shown here is derived from an EMBL/GenBank/DDBJ whole genome shotgun (WGS) entry which is preliminary data.</text>
</comment>
<keyword evidence="2" id="KW-0288">FMN</keyword>
<dbReference type="EMBL" id="CAJVAP010000038">
    <property type="protein sequence ID" value="CAG7621116.1"/>
    <property type="molecule type" value="Genomic_DNA"/>
</dbReference>
<protein>
    <recommendedName>
        <fullName evidence="4">NADPH-dependent FMN reductase-like domain-containing protein</fullName>
    </recommendedName>
</protein>
<accession>A0A916K083</accession>
<evidence type="ECO:0000259" key="4">
    <source>
        <dbReference type="Pfam" id="PF03358"/>
    </source>
</evidence>
<keyword evidence="3" id="KW-0560">Oxidoreductase</keyword>
<dbReference type="AlphaFoldDB" id="A0A916K083"/>
<dbReference type="InterPro" id="IPR051814">
    <property type="entry name" value="NAD(P)H-dep_FMN_reductase"/>
</dbReference>
<feature type="domain" description="NADPH-dependent FMN reductase-like" evidence="4">
    <location>
        <begin position="11"/>
        <end position="146"/>
    </location>
</feature>
<sequence>MSDQTSRDQINIVAISCSPFGGGKTRTAIEAVLSGAAAAGARTTLIELGEDPGSPPDYEAAVEAIRAADGIAFGSPMYRATYTQQFKALTEAIPRTPDDAPLAGRAVTTVATAGSDHHMLGMSGMRDILVDFFAAHLVSPGLFVSPAGFDGPALQAPVQKRAETLGLGLVELATAIRSSSGLARATPNA</sequence>
<evidence type="ECO:0000256" key="1">
    <source>
        <dbReference type="ARBA" id="ARBA00022630"/>
    </source>
</evidence>
<keyword evidence="6" id="KW-1185">Reference proteome</keyword>
<dbReference type="Proteomes" id="UP000693892">
    <property type="component" value="Unassembled WGS sequence"/>
</dbReference>
<name>A0A916K083_9MICO</name>
<dbReference type="RefSeq" id="WP_218116335.1">
    <property type="nucleotide sequence ID" value="NZ_CAJVAP010000038.1"/>
</dbReference>
<evidence type="ECO:0000256" key="3">
    <source>
        <dbReference type="ARBA" id="ARBA00023002"/>
    </source>
</evidence>
<reference evidence="5" key="1">
    <citation type="submission" date="2021-06" db="EMBL/GenBank/DDBJ databases">
        <authorList>
            <person name="Criscuolo A."/>
        </authorList>
    </citation>
    <scope>NUCLEOTIDE SEQUENCE</scope>
    <source>
        <strain evidence="5">CIP111803</strain>
    </source>
</reference>